<evidence type="ECO:0000313" key="2">
    <source>
        <dbReference type="Proteomes" id="UP000234914"/>
    </source>
</evidence>
<sequence length="84" mass="9590">MINQEILNAVVQEIKSTPADELEKRLQQSEQSAFAQSINELSAFSSSTPTAKKPKRLALRTFLVYRAEALNRRNRVKHRLSFST</sequence>
<comment type="caution">
    <text evidence="1">The sequence shown here is derived from an EMBL/GenBank/DDBJ whole genome shotgun (WGS) entry which is preliminary data.</text>
</comment>
<organism evidence="1 2">
    <name type="scientific">Faucicola osloensis</name>
    <name type="common">Moraxella osloensis</name>
    <dbReference type="NCBI Taxonomy" id="34062"/>
    <lineage>
        <taxon>Bacteria</taxon>
        <taxon>Pseudomonadati</taxon>
        <taxon>Pseudomonadota</taxon>
        <taxon>Gammaproteobacteria</taxon>
        <taxon>Moraxellales</taxon>
        <taxon>Moraxellaceae</taxon>
        <taxon>Faucicola</taxon>
    </lineage>
</organism>
<accession>A0A2I1RGF9</accession>
<proteinExistence type="predicted"/>
<protein>
    <submittedName>
        <fullName evidence="1">Uncharacterized protein</fullName>
    </submittedName>
</protein>
<dbReference type="RefSeq" id="WP_101964874.1">
    <property type="nucleotide sequence ID" value="NZ_PKJS01000012.1"/>
</dbReference>
<name>A0A2I1RGF9_FAUOS</name>
<dbReference type="AlphaFoldDB" id="A0A2I1RGF9"/>
<dbReference type="Proteomes" id="UP000234914">
    <property type="component" value="Unassembled WGS sequence"/>
</dbReference>
<gene>
    <name evidence="1" type="ORF">CYJ96_09790</name>
</gene>
<evidence type="ECO:0000313" key="1">
    <source>
        <dbReference type="EMBL" id="PKZ68213.1"/>
    </source>
</evidence>
<dbReference type="EMBL" id="PKJS01000012">
    <property type="protein sequence ID" value="PKZ68213.1"/>
    <property type="molecule type" value="Genomic_DNA"/>
</dbReference>
<reference evidence="1 2" key="1">
    <citation type="submission" date="2017-12" db="EMBL/GenBank/DDBJ databases">
        <title>Phylogenetic diversity of female urinary microbiome.</title>
        <authorList>
            <person name="Thomas-White K."/>
            <person name="Wolfe A.J."/>
        </authorList>
    </citation>
    <scope>NUCLEOTIDE SEQUENCE [LARGE SCALE GENOMIC DNA]</scope>
    <source>
        <strain evidence="1 2">UMB0416</strain>
    </source>
</reference>